<evidence type="ECO:0000256" key="4">
    <source>
        <dbReference type="RuleBase" id="RU363099"/>
    </source>
</evidence>
<organism evidence="5 6">
    <name type="scientific">Quercus suber</name>
    <name type="common">Cork oak</name>
    <dbReference type="NCBI Taxonomy" id="58331"/>
    <lineage>
        <taxon>Eukaryota</taxon>
        <taxon>Viridiplantae</taxon>
        <taxon>Streptophyta</taxon>
        <taxon>Embryophyta</taxon>
        <taxon>Tracheophyta</taxon>
        <taxon>Spermatophyta</taxon>
        <taxon>Magnoliopsida</taxon>
        <taxon>eudicotyledons</taxon>
        <taxon>Gunneridae</taxon>
        <taxon>Pentapetalae</taxon>
        <taxon>rosids</taxon>
        <taxon>fabids</taxon>
        <taxon>Fagales</taxon>
        <taxon>Fagaceae</taxon>
        <taxon>Quercus</taxon>
    </lineage>
</organism>
<evidence type="ECO:0000256" key="1">
    <source>
        <dbReference type="ARBA" id="ARBA00010746"/>
    </source>
</evidence>
<dbReference type="InterPro" id="IPR044859">
    <property type="entry name" value="Allene_oxi_cyc_Dirigent"/>
</dbReference>
<evidence type="ECO:0000256" key="3">
    <source>
        <dbReference type="ARBA" id="ARBA00022525"/>
    </source>
</evidence>
<dbReference type="Pfam" id="PF03018">
    <property type="entry name" value="Dirigent"/>
    <property type="match status" value="1"/>
</dbReference>
<gene>
    <name evidence="5" type="primary">DIR2_2</name>
    <name evidence="5" type="ORF">CFP56_027945</name>
</gene>
<keyword evidence="3 4" id="KW-0964">Secreted</keyword>
<dbReference type="GO" id="GO:0048046">
    <property type="term" value="C:apoplast"/>
    <property type="evidence" value="ECO:0007669"/>
    <property type="project" value="UniProtKB-SubCell"/>
</dbReference>
<comment type="subcellular location">
    <subcellularLocation>
        <location evidence="4">Secreted</location>
        <location evidence="4">Extracellular space</location>
        <location evidence="4">Apoplast</location>
    </subcellularLocation>
</comment>
<evidence type="ECO:0000313" key="6">
    <source>
        <dbReference type="Proteomes" id="UP000237347"/>
    </source>
</evidence>
<sequence length="183" mass="20108">MATSFSPKILTNIFLVLVVTAAMYAAKATELKETKLSFYMHDISAFGDPKATTIPVAGIAGKAWTFTQFGTVYVVDDNITKTPDPKSPKVAQFQGLYVTAALDGLRYFATASIVFTNKEYNGSTIQIQGTDKYPATEVAVVGGTGEFRFARGYATSKIYFWDVVTQHSVVQLNVTTVEHEFRF</sequence>
<keyword evidence="4" id="KW-0052">Apoplast</keyword>
<dbReference type="PANTHER" id="PTHR21495">
    <property type="entry name" value="NUCLEOPORIN-RELATED"/>
    <property type="match status" value="1"/>
</dbReference>
<feature type="signal peptide" evidence="4">
    <location>
        <begin position="1"/>
        <end position="28"/>
    </location>
</feature>
<comment type="caution">
    <text evidence="5">The sequence shown here is derived from an EMBL/GenBank/DDBJ whole genome shotgun (WGS) entry which is preliminary data.</text>
</comment>
<evidence type="ECO:0000313" key="5">
    <source>
        <dbReference type="EMBL" id="KAK7830767.1"/>
    </source>
</evidence>
<name>A0AAW0JVH7_QUESU</name>
<comment type="function">
    <text evidence="4">Dirigent proteins impart stereoselectivity on the phenoxy radical-coupling reaction, yielding optically active lignans from two molecules of coniferyl alcohol in the biosynthesis of lignans, flavonolignans, and alkaloids and thus plays a central role in plant secondary metabolism.</text>
</comment>
<accession>A0AAW0JVH7</accession>
<comment type="subunit">
    <text evidence="2 4">Homodimer.</text>
</comment>
<keyword evidence="6" id="KW-1185">Reference proteome</keyword>
<dbReference type="Proteomes" id="UP000237347">
    <property type="component" value="Unassembled WGS sequence"/>
</dbReference>
<evidence type="ECO:0000256" key="2">
    <source>
        <dbReference type="ARBA" id="ARBA00011738"/>
    </source>
</evidence>
<protein>
    <recommendedName>
        <fullName evidence="4">Dirigent protein</fullName>
    </recommendedName>
</protein>
<dbReference type="Gene3D" id="2.40.480.10">
    <property type="entry name" value="Allene oxide cyclase-like"/>
    <property type="match status" value="1"/>
</dbReference>
<dbReference type="EMBL" id="PKMF04000456">
    <property type="protein sequence ID" value="KAK7830767.1"/>
    <property type="molecule type" value="Genomic_DNA"/>
</dbReference>
<dbReference type="GO" id="GO:0009699">
    <property type="term" value="P:phenylpropanoid biosynthetic process"/>
    <property type="evidence" value="ECO:0007669"/>
    <property type="project" value="UniProtKB-ARBA"/>
</dbReference>
<feature type="chain" id="PRO_5043094763" description="Dirigent protein" evidence="4">
    <location>
        <begin position="29"/>
        <end position="183"/>
    </location>
</feature>
<dbReference type="InterPro" id="IPR004265">
    <property type="entry name" value="Dirigent"/>
</dbReference>
<reference evidence="5 6" key="1">
    <citation type="journal article" date="2018" name="Sci. Data">
        <title>The draft genome sequence of cork oak.</title>
        <authorList>
            <person name="Ramos A.M."/>
            <person name="Usie A."/>
            <person name="Barbosa P."/>
            <person name="Barros P.M."/>
            <person name="Capote T."/>
            <person name="Chaves I."/>
            <person name="Simoes F."/>
            <person name="Abreu I."/>
            <person name="Carrasquinho I."/>
            <person name="Faro C."/>
            <person name="Guimaraes J.B."/>
            <person name="Mendonca D."/>
            <person name="Nobrega F."/>
            <person name="Rodrigues L."/>
            <person name="Saibo N.J.M."/>
            <person name="Varela M.C."/>
            <person name="Egas C."/>
            <person name="Matos J."/>
            <person name="Miguel C.M."/>
            <person name="Oliveira M.M."/>
            <person name="Ricardo C.P."/>
            <person name="Goncalves S."/>
        </authorList>
    </citation>
    <scope>NUCLEOTIDE SEQUENCE [LARGE SCALE GENOMIC DNA]</scope>
    <source>
        <strain evidence="6">cv. HL8</strain>
    </source>
</reference>
<proteinExistence type="inferred from homology"/>
<dbReference type="AlphaFoldDB" id="A0AAW0JVH7"/>
<comment type="similarity">
    <text evidence="1 4">Belongs to the plant dirigent protein family.</text>
</comment>
<keyword evidence="4" id="KW-0732">Signal</keyword>